<name>A0A0C3P7Z1_PISTI</name>
<evidence type="ECO:0008006" key="6">
    <source>
        <dbReference type="Google" id="ProtNLM"/>
    </source>
</evidence>
<feature type="compositionally biased region" description="Polar residues" evidence="1">
    <location>
        <begin position="292"/>
        <end position="308"/>
    </location>
</feature>
<keyword evidence="2" id="KW-0812">Transmembrane</keyword>
<organism evidence="4 5">
    <name type="scientific">Pisolithus tinctorius Marx 270</name>
    <dbReference type="NCBI Taxonomy" id="870435"/>
    <lineage>
        <taxon>Eukaryota</taxon>
        <taxon>Fungi</taxon>
        <taxon>Dikarya</taxon>
        <taxon>Basidiomycota</taxon>
        <taxon>Agaricomycotina</taxon>
        <taxon>Agaricomycetes</taxon>
        <taxon>Agaricomycetidae</taxon>
        <taxon>Boletales</taxon>
        <taxon>Sclerodermatineae</taxon>
        <taxon>Pisolithaceae</taxon>
        <taxon>Pisolithus</taxon>
    </lineage>
</organism>
<feature type="region of interest" description="Disordered" evidence="1">
    <location>
        <begin position="359"/>
        <end position="398"/>
    </location>
</feature>
<keyword evidence="3" id="KW-0732">Signal</keyword>
<keyword evidence="2" id="KW-1133">Transmembrane helix</keyword>
<feature type="compositionally biased region" description="Low complexity" evidence="1">
    <location>
        <begin position="371"/>
        <end position="381"/>
    </location>
</feature>
<protein>
    <recommendedName>
        <fullName evidence="6">Ig-like domain-containing protein</fullName>
    </recommendedName>
</protein>
<evidence type="ECO:0000256" key="3">
    <source>
        <dbReference type="SAM" id="SignalP"/>
    </source>
</evidence>
<feature type="compositionally biased region" description="Polar residues" evidence="1">
    <location>
        <begin position="472"/>
        <end position="498"/>
    </location>
</feature>
<dbReference type="CDD" id="cd12087">
    <property type="entry name" value="TM_EGFR-like"/>
    <property type="match status" value="1"/>
</dbReference>
<dbReference type="AlphaFoldDB" id="A0A0C3P7Z1"/>
<feature type="signal peptide" evidence="3">
    <location>
        <begin position="1"/>
        <end position="22"/>
    </location>
</feature>
<reference evidence="4 5" key="1">
    <citation type="submission" date="2014-04" db="EMBL/GenBank/DDBJ databases">
        <authorList>
            <consortium name="DOE Joint Genome Institute"/>
            <person name="Kuo A."/>
            <person name="Kohler A."/>
            <person name="Costa M.D."/>
            <person name="Nagy L.G."/>
            <person name="Floudas D."/>
            <person name="Copeland A."/>
            <person name="Barry K.W."/>
            <person name="Cichocki N."/>
            <person name="Veneault-Fourrey C."/>
            <person name="LaButti K."/>
            <person name="Lindquist E.A."/>
            <person name="Lipzen A."/>
            <person name="Lundell T."/>
            <person name="Morin E."/>
            <person name="Murat C."/>
            <person name="Sun H."/>
            <person name="Tunlid A."/>
            <person name="Henrissat B."/>
            <person name="Grigoriev I.V."/>
            <person name="Hibbett D.S."/>
            <person name="Martin F."/>
            <person name="Nordberg H.P."/>
            <person name="Cantor M.N."/>
            <person name="Hua S.X."/>
        </authorList>
    </citation>
    <scope>NUCLEOTIDE SEQUENCE [LARGE SCALE GENOMIC DNA]</scope>
    <source>
        <strain evidence="4 5">Marx 270</strain>
    </source>
</reference>
<proteinExistence type="predicted"/>
<dbReference type="OrthoDB" id="3266934at2759"/>
<dbReference type="InParanoid" id="A0A0C3P7Z1"/>
<dbReference type="HOGENOM" id="CLU_516978_0_0_1"/>
<evidence type="ECO:0000313" key="5">
    <source>
        <dbReference type="Proteomes" id="UP000054217"/>
    </source>
</evidence>
<feature type="compositionally biased region" description="Polar residues" evidence="1">
    <location>
        <begin position="382"/>
        <end position="398"/>
    </location>
</feature>
<feature type="region of interest" description="Disordered" evidence="1">
    <location>
        <begin position="39"/>
        <end position="82"/>
    </location>
</feature>
<evidence type="ECO:0000256" key="2">
    <source>
        <dbReference type="SAM" id="Phobius"/>
    </source>
</evidence>
<dbReference type="EMBL" id="KN831954">
    <property type="protein sequence ID" value="KIO09565.1"/>
    <property type="molecule type" value="Genomic_DNA"/>
</dbReference>
<dbReference type="STRING" id="870435.A0A0C3P7Z1"/>
<reference evidence="5" key="2">
    <citation type="submission" date="2015-01" db="EMBL/GenBank/DDBJ databases">
        <title>Evolutionary Origins and Diversification of the Mycorrhizal Mutualists.</title>
        <authorList>
            <consortium name="DOE Joint Genome Institute"/>
            <consortium name="Mycorrhizal Genomics Consortium"/>
            <person name="Kohler A."/>
            <person name="Kuo A."/>
            <person name="Nagy L.G."/>
            <person name="Floudas D."/>
            <person name="Copeland A."/>
            <person name="Barry K.W."/>
            <person name="Cichocki N."/>
            <person name="Veneault-Fourrey C."/>
            <person name="LaButti K."/>
            <person name="Lindquist E.A."/>
            <person name="Lipzen A."/>
            <person name="Lundell T."/>
            <person name="Morin E."/>
            <person name="Murat C."/>
            <person name="Riley R."/>
            <person name="Ohm R."/>
            <person name="Sun H."/>
            <person name="Tunlid A."/>
            <person name="Henrissat B."/>
            <person name="Grigoriev I.V."/>
            <person name="Hibbett D.S."/>
            <person name="Martin F."/>
        </authorList>
    </citation>
    <scope>NUCLEOTIDE SEQUENCE [LARGE SCALE GENOMIC DNA]</scope>
    <source>
        <strain evidence="5">Marx 270</strain>
    </source>
</reference>
<keyword evidence="5" id="KW-1185">Reference proteome</keyword>
<feature type="compositionally biased region" description="Low complexity" evidence="1">
    <location>
        <begin position="39"/>
        <end position="74"/>
    </location>
</feature>
<feature type="region of interest" description="Disordered" evidence="1">
    <location>
        <begin position="272"/>
        <end position="342"/>
    </location>
</feature>
<evidence type="ECO:0000256" key="1">
    <source>
        <dbReference type="SAM" id="MobiDB-lite"/>
    </source>
</evidence>
<keyword evidence="2" id="KW-0472">Membrane</keyword>
<feature type="transmembrane region" description="Helical" evidence="2">
    <location>
        <begin position="221"/>
        <end position="243"/>
    </location>
</feature>
<feature type="region of interest" description="Disordered" evidence="1">
    <location>
        <begin position="194"/>
        <end position="213"/>
    </location>
</feature>
<feature type="chain" id="PRO_5002167968" description="Ig-like domain-containing protein" evidence="3">
    <location>
        <begin position="23"/>
        <end position="527"/>
    </location>
</feature>
<accession>A0A0C3P7Z1</accession>
<feature type="compositionally biased region" description="Low complexity" evidence="1">
    <location>
        <begin position="194"/>
        <end position="209"/>
    </location>
</feature>
<evidence type="ECO:0000313" key="4">
    <source>
        <dbReference type="EMBL" id="KIO09565.1"/>
    </source>
</evidence>
<dbReference type="Proteomes" id="UP000054217">
    <property type="component" value="Unassembled WGS sequence"/>
</dbReference>
<feature type="region of interest" description="Disordered" evidence="1">
    <location>
        <begin position="412"/>
        <end position="510"/>
    </location>
</feature>
<feature type="compositionally biased region" description="Basic and acidic residues" evidence="1">
    <location>
        <begin position="276"/>
        <end position="291"/>
    </location>
</feature>
<feature type="compositionally biased region" description="Polar residues" evidence="1">
    <location>
        <begin position="417"/>
        <end position="449"/>
    </location>
</feature>
<sequence length="527" mass="55140">MRPQSVLALILWQCLAITVASALVVPTRVHEVRHVLAVSTGPGPVSSSHSSSKATSVSTMTTTSASPTSSTSSPSPSPSPANLTFNAIQNMTTCASAPITWHYGGNESYLVLAVTNIGVNQNPSKVASLARRQNSAGTTVLQTLANVTAQTGTWTWASVNLTQGWYEIRGIVGSLTALSSPFYISDGSNTSCLTSTSTASPSATPSPVSNLTSSNDKKTGVIVGSVIGALVGVSLIVAFAIWLRRRKRSPILGGFSVRNVGRWSSLTSNASSMKHRSNDFANRHYHGHTDSTSRMGESVTGSKASNTGPLGDSDDLAVEAGESERTHSTYSHSPPGMSAIDAHDAPVSHVRHASIHSIQTLGSAVDRSRSRTTSARTSNTALEQQAQRIRSSMGNSMNLRTERLSMPIIAPAALERSPTSPIGRTSNHAAGSGEVSVTRSASTSGSATHRTPRKPVPHYDPSELDDALVGQVNDSRSTAPSGEDFSASNSAETMSSRAISDVSRLPSLGPGCPVHYLIPDLPPPPKE</sequence>
<gene>
    <name evidence="4" type="ORF">M404DRAFT_996387</name>
</gene>